<name>A0A2P5HQT5_DIAHE</name>
<dbReference type="Proteomes" id="UP000094444">
    <property type="component" value="Unassembled WGS sequence"/>
</dbReference>
<evidence type="ECO:0008006" key="5">
    <source>
        <dbReference type="Google" id="ProtNLM"/>
    </source>
</evidence>
<feature type="region of interest" description="Disordered" evidence="1">
    <location>
        <begin position="697"/>
        <end position="718"/>
    </location>
</feature>
<feature type="compositionally biased region" description="Polar residues" evidence="1">
    <location>
        <begin position="426"/>
        <end position="437"/>
    </location>
</feature>
<proteinExistence type="predicted"/>
<feature type="region of interest" description="Disordered" evidence="1">
    <location>
        <begin position="498"/>
        <end position="523"/>
    </location>
</feature>
<comment type="caution">
    <text evidence="3">The sequence shown here is derived from an EMBL/GenBank/DDBJ whole genome shotgun (WGS) entry which is preliminary data.</text>
</comment>
<dbReference type="SUPFAM" id="SSF56112">
    <property type="entry name" value="Protein kinase-like (PK-like)"/>
    <property type="match status" value="1"/>
</dbReference>
<feature type="compositionally biased region" description="Pro residues" evidence="1">
    <location>
        <begin position="506"/>
        <end position="516"/>
    </location>
</feature>
<keyword evidence="2" id="KW-0732">Signal</keyword>
<feature type="region of interest" description="Disordered" evidence="1">
    <location>
        <begin position="267"/>
        <end position="289"/>
    </location>
</feature>
<dbReference type="AlphaFoldDB" id="A0A2P5HQT5"/>
<dbReference type="EMBL" id="MAVT02000958">
    <property type="protein sequence ID" value="POS72636.1"/>
    <property type="molecule type" value="Genomic_DNA"/>
</dbReference>
<dbReference type="STRING" id="158607.A0A2P5HQT5"/>
<reference evidence="3" key="1">
    <citation type="submission" date="2017-09" db="EMBL/GenBank/DDBJ databases">
        <title>Polyketide synthases of a Diaporthe helianthi virulent isolate.</title>
        <authorList>
            <person name="Baroncelli R."/>
        </authorList>
    </citation>
    <scope>NUCLEOTIDE SEQUENCE [LARGE SCALE GENOMIC DNA]</scope>
    <source>
        <strain evidence="3">7/96</strain>
    </source>
</reference>
<sequence length="823" mass="90438">MYLLALAAYVASVGGGRSDRPRWVLEGASWQYSLTSSSLPEYNTLTSVAFIHIALSTAGHANFNISTGNYLSTNYHDEDMAGTLPRAFRPQTLEEYVTSYGEASQHIGYDYRPETTTKGAVVSPKNRLAPGIIRPWNIFDEEQAVLWNALRQSMSDGSVTFPSHDHVLETGHELALVDCEAAVHLCDTDLIHKPVSRILRFIGENAGINSALSRAVCKAGTKPLEMGNFFFSTHRNQLNDAGLANNDRTFNVRQEIWERLEDEAAGGIGDGGGGGDDNTGNRVSDPVSQHDDDGADALFATAGVITQLYDFMIRERIRYGYISTSDSYIFLHIDMEYPTIVDYYTVRRPQADDRLPPLRMLPLVRITLLALLSLARGGSMSASTATRAIKEGSRWPVIGRAMTETTDAASLTHNVGRESTGDASFRKSTGSNISGSTSDLLVTHQQAGHIITKSPAKRKRDDGDALLEAADGAMDWRRARDGGSESLNKRLNTSANLREASAAPSLPTPPALPQSPPGASVPLPPRCIVELDDPDDPEVFRRAPYCTSRCIFGVVGGGSPDLGCPNYASHPVQPPPPSSFRELLRRQLAQSPFHHVLWVGWSGSTGTMFKIRLASLGYVVIAKASSNRAALRTEQRNYRKYLVPAQESGAVPPCLGLLDLPEPWTDPDLYSNHLGHDLTCCLLLGWIPGRHPQDVLSSSVNPQGHKLSLSPSQKEQKKQAREALRASVRAAFEHVHSLGLLHGDAALRNLLVESSSLEGPFRARLVDFEAAKPCEKWWERLQQKWRRRRPPRVSTDSDDKERLFQVACEQEVAQCLADVDLLY</sequence>
<accession>A0A2P5HQT5</accession>
<feature type="signal peptide" evidence="2">
    <location>
        <begin position="1"/>
        <end position="18"/>
    </location>
</feature>
<protein>
    <recommendedName>
        <fullName evidence="5">Protein kinase domain-containing protein</fullName>
    </recommendedName>
</protein>
<organism evidence="3 4">
    <name type="scientific">Diaporthe helianthi</name>
    <dbReference type="NCBI Taxonomy" id="158607"/>
    <lineage>
        <taxon>Eukaryota</taxon>
        <taxon>Fungi</taxon>
        <taxon>Dikarya</taxon>
        <taxon>Ascomycota</taxon>
        <taxon>Pezizomycotina</taxon>
        <taxon>Sordariomycetes</taxon>
        <taxon>Sordariomycetidae</taxon>
        <taxon>Diaporthales</taxon>
        <taxon>Diaporthaceae</taxon>
        <taxon>Diaporthe</taxon>
    </lineage>
</organism>
<dbReference type="Gene3D" id="1.10.510.10">
    <property type="entry name" value="Transferase(Phosphotransferase) domain 1"/>
    <property type="match status" value="1"/>
</dbReference>
<feature type="compositionally biased region" description="Gly residues" evidence="1">
    <location>
        <begin position="267"/>
        <end position="277"/>
    </location>
</feature>
<feature type="region of interest" description="Disordered" evidence="1">
    <location>
        <begin position="409"/>
        <end position="437"/>
    </location>
</feature>
<dbReference type="InParanoid" id="A0A2P5HQT5"/>
<evidence type="ECO:0000313" key="3">
    <source>
        <dbReference type="EMBL" id="POS72636.1"/>
    </source>
</evidence>
<dbReference type="OrthoDB" id="411394at2759"/>
<dbReference type="InterPro" id="IPR011009">
    <property type="entry name" value="Kinase-like_dom_sf"/>
</dbReference>
<evidence type="ECO:0000256" key="2">
    <source>
        <dbReference type="SAM" id="SignalP"/>
    </source>
</evidence>
<keyword evidence="4" id="KW-1185">Reference proteome</keyword>
<evidence type="ECO:0000313" key="4">
    <source>
        <dbReference type="Proteomes" id="UP000094444"/>
    </source>
</evidence>
<feature type="chain" id="PRO_5015117803" description="Protein kinase domain-containing protein" evidence="2">
    <location>
        <begin position="19"/>
        <end position="823"/>
    </location>
</feature>
<gene>
    <name evidence="3" type="ORF">DHEL01_v208964</name>
</gene>
<evidence type="ECO:0000256" key="1">
    <source>
        <dbReference type="SAM" id="MobiDB-lite"/>
    </source>
</evidence>